<evidence type="ECO:0000313" key="2">
    <source>
        <dbReference type="Proteomes" id="UP001058074"/>
    </source>
</evidence>
<dbReference type="EMBL" id="BROD01000001">
    <property type="protein sequence ID" value="GKX66684.1"/>
    <property type="molecule type" value="Genomic_DNA"/>
</dbReference>
<sequence length="239" mass="27287">MRIIKKMGVMLLALCMFGTLFVFQSKGLVAKAEELSPVHLYFTNTYTGHLGETNLSVYAQIKSLGDNEKVSIWALTGETNYWREIPGAKFTKLPDGTDLWKVDVMSLGPVKYAIKYEVNGKTYWDNNNGQNYTQNNVLGTANIKVNKLPYLINGAYPIVATVKNLGYEKVVKVRYTLDNWKTFKEANLSYKSSNDDNTEVWQTTIENVNMDGFQYAVSYEVNGQVYWDNCFGQNYTYTR</sequence>
<name>A0ACB5RCR5_9CLOT</name>
<reference evidence="1" key="1">
    <citation type="journal article" date="2025" name="Int. J. Syst. Evol. Microbiol.">
        <title>Inconstantimicrobium mannanitabidum sp. nov., a novel member of the family Clostridiaceae isolated from anoxic soil under the treatment of reductive soil disinfestation.</title>
        <authorList>
            <person name="Ueki A."/>
            <person name="Tonouchi A."/>
            <person name="Honma S."/>
            <person name="Kaku N."/>
            <person name="Ueki K."/>
        </authorList>
    </citation>
    <scope>NUCLEOTIDE SEQUENCE</scope>
    <source>
        <strain evidence="1">TW13</strain>
    </source>
</reference>
<dbReference type="Proteomes" id="UP001058074">
    <property type="component" value="Unassembled WGS sequence"/>
</dbReference>
<comment type="caution">
    <text evidence="1">The sequence shown here is derived from an EMBL/GenBank/DDBJ whole genome shotgun (WGS) entry which is preliminary data.</text>
</comment>
<gene>
    <name evidence="1" type="ORF">rsdtw13_19420</name>
</gene>
<evidence type="ECO:0000313" key="1">
    <source>
        <dbReference type="EMBL" id="GKX66684.1"/>
    </source>
</evidence>
<proteinExistence type="predicted"/>
<organism evidence="1 2">
    <name type="scientific">Inconstantimicrobium mannanitabidum</name>
    <dbReference type="NCBI Taxonomy" id="1604901"/>
    <lineage>
        <taxon>Bacteria</taxon>
        <taxon>Bacillati</taxon>
        <taxon>Bacillota</taxon>
        <taxon>Clostridia</taxon>
        <taxon>Eubacteriales</taxon>
        <taxon>Clostridiaceae</taxon>
        <taxon>Inconstantimicrobium</taxon>
    </lineage>
</organism>
<protein>
    <submittedName>
        <fullName evidence="1">Glycogen-binding regulatory subunit of S/T protein phosphatase I</fullName>
    </submittedName>
</protein>
<keyword evidence="2" id="KW-1185">Reference proteome</keyword>
<accession>A0ACB5RCR5</accession>